<gene>
    <name evidence="10" type="ORF">D9615_004097</name>
</gene>
<sequence>MITPRGLWMFSLSSVWGSCVFHVKERLLTITIFRHRSHSHRITACLPMVVQVTDTLPEHWRYVSEGGATIVFSYIGPSDPQFDGTVLRLRKTLVPTIPPRTADPVGVQDEPDDPMIEYQHKCMERLIPLEHLPRLESVHIDRGWLENLIALREVERPEDRRCRDQIDLTRTKGVLATDLVGGDWVAVEIKPKWALLPAVTHLSNTTRPIKTQTCRFCMHSAVRAKAGETVSLGYCPLDLFSGDEHRVRKAIYDLWDAWSLSNGTINNLKIFVHGRTITPDEASLMLSKDVDAQLYTENLRERFTSALLPVLLATPVLRTLSTLQRTLDVLDIEGLSHLWRLAETSSPLYRTTFERDSTGIDEPPPSSPIGVSSSFLTSPEPTIADWTGFLDEYLSETQLDHKNPAPGNLRYYLLAYLLSATFKDCSIIVRLKHLRSAAPTPAIKPEQVTVIDLDPKSMFRLRKWEKLDQEIVKAYMAADDRKVCIDTWR</sequence>
<comment type="function">
    <text evidence="8">Phosphorylates Ins(1,3,4,5,6)P5 at position 2 to form Ins(1,2,3,4,5,6)P6 (InsP6 or phytate).</text>
</comment>
<evidence type="ECO:0000313" key="11">
    <source>
        <dbReference type="Proteomes" id="UP000565441"/>
    </source>
</evidence>
<evidence type="ECO:0000256" key="5">
    <source>
        <dbReference type="ARBA" id="ARBA00022741"/>
    </source>
</evidence>
<feature type="chain" id="PRO_5034742111" description="Inositol-pentakisphosphate 2-kinase" evidence="9">
    <location>
        <begin position="18"/>
        <end position="489"/>
    </location>
</feature>
<dbReference type="PROSITE" id="PS51257">
    <property type="entry name" value="PROKAR_LIPOPROTEIN"/>
    <property type="match status" value="1"/>
</dbReference>
<evidence type="ECO:0000256" key="9">
    <source>
        <dbReference type="SAM" id="SignalP"/>
    </source>
</evidence>
<dbReference type="Pfam" id="PF06090">
    <property type="entry name" value="Ins_P5_2-kin"/>
    <property type="match status" value="1"/>
</dbReference>
<name>A0A8H5HCG9_9AGAR</name>
<dbReference type="EC" id="2.7.1.158" evidence="2 8"/>
<reference evidence="10 11" key="1">
    <citation type="journal article" date="2020" name="ISME J.">
        <title>Uncovering the hidden diversity of litter-decomposition mechanisms in mushroom-forming fungi.</title>
        <authorList>
            <person name="Floudas D."/>
            <person name="Bentzer J."/>
            <person name="Ahren D."/>
            <person name="Johansson T."/>
            <person name="Persson P."/>
            <person name="Tunlid A."/>
        </authorList>
    </citation>
    <scope>NUCLEOTIDE SEQUENCE [LARGE SCALE GENOMIC DNA]</scope>
    <source>
        <strain evidence="10 11">CBS 661.87</strain>
    </source>
</reference>
<evidence type="ECO:0000256" key="1">
    <source>
        <dbReference type="ARBA" id="ARBA00001774"/>
    </source>
</evidence>
<organism evidence="10 11">
    <name type="scientific">Tricholomella constricta</name>
    <dbReference type="NCBI Taxonomy" id="117010"/>
    <lineage>
        <taxon>Eukaryota</taxon>
        <taxon>Fungi</taxon>
        <taxon>Dikarya</taxon>
        <taxon>Basidiomycota</taxon>
        <taxon>Agaricomycotina</taxon>
        <taxon>Agaricomycetes</taxon>
        <taxon>Agaricomycetidae</taxon>
        <taxon>Agaricales</taxon>
        <taxon>Tricholomatineae</taxon>
        <taxon>Lyophyllaceae</taxon>
        <taxon>Tricholomella</taxon>
    </lineage>
</organism>
<dbReference type="OrthoDB" id="272370at2759"/>
<evidence type="ECO:0000256" key="8">
    <source>
        <dbReference type="RuleBase" id="RU364126"/>
    </source>
</evidence>
<dbReference type="Gene3D" id="3.30.200.110">
    <property type="entry name" value="Inositol-pentakisphosphate 2-kinase, N-lobe"/>
    <property type="match status" value="1"/>
</dbReference>
<keyword evidence="11" id="KW-1185">Reference proteome</keyword>
<dbReference type="InterPro" id="IPR009286">
    <property type="entry name" value="Ins_P5_2-kin"/>
</dbReference>
<dbReference type="PANTHER" id="PTHR14456">
    <property type="entry name" value="INOSITOL POLYPHOSPHATE KINASE 1"/>
    <property type="match status" value="1"/>
</dbReference>
<evidence type="ECO:0000256" key="3">
    <source>
        <dbReference type="ARBA" id="ARBA00014846"/>
    </source>
</evidence>
<dbReference type="InterPro" id="IPR043001">
    <property type="entry name" value="IP5_2-K_N_lobe"/>
</dbReference>
<dbReference type="GO" id="GO:0032958">
    <property type="term" value="P:inositol phosphate biosynthetic process"/>
    <property type="evidence" value="ECO:0007669"/>
    <property type="project" value="TreeGrafter"/>
</dbReference>
<proteinExistence type="predicted"/>
<dbReference type="PANTHER" id="PTHR14456:SF2">
    <property type="entry name" value="INOSITOL-PENTAKISPHOSPHATE 2-KINASE"/>
    <property type="match status" value="1"/>
</dbReference>
<evidence type="ECO:0000313" key="10">
    <source>
        <dbReference type="EMBL" id="KAF5380971.1"/>
    </source>
</evidence>
<dbReference type="EMBL" id="JAACJP010000012">
    <property type="protein sequence ID" value="KAF5380971.1"/>
    <property type="molecule type" value="Genomic_DNA"/>
</dbReference>
<evidence type="ECO:0000256" key="7">
    <source>
        <dbReference type="ARBA" id="ARBA00022840"/>
    </source>
</evidence>
<keyword evidence="5 8" id="KW-0547">Nucleotide-binding</keyword>
<keyword evidence="9" id="KW-0732">Signal</keyword>
<evidence type="ECO:0000256" key="4">
    <source>
        <dbReference type="ARBA" id="ARBA00022679"/>
    </source>
</evidence>
<comment type="caution">
    <text evidence="10">The sequence shown here is derived from an EMBL/GenBank/DDBJ whole genome shotgun (WGS) entry which is preliminary data.</text>
</comment>
<dbReference type="GO" id="GO:0035299">
    <property type="term" value="F:inositol-1,3,4,5,6-pentakisphosphate 2-kinase activity"/>
    <property type="evidence" value="ECO:0007669"/>
    <property type="project" value="UniProtKB-EC"/>
</dbReference>
<keyword evidence="4 8" id="KW-0808">Transferase</keyword>
<accession>A0A8H5HCG9</accession>
<keyword evidence="6 8" id="KW-0418">Kinase</keyword>
<comment type="domain">
    <text evidence="8">The EXKPK motif is conserved in inositol-pentakisphosphate 2-kinases of both family 1 and 2.</text>
</comment>
<keyword evidence="7 8" id="KW-0067">ATP-binding</keyword>
<protein>
    <recommendedName>
        <fullName evidence="3 8">Inositol-pentakisphosphate 2-kinase</fullName>
        <ecNumber evidence="2 8">2.7.1.158</ecNumber>
    </recommendedName>
</protein>
<feature type="signal peptide" evidence="9">
    <location>
        <begin position="1"/>
        <end position="17"/>
    </location>
</feature>
<evidence type="ECO:0000256" key="6">
    <source>
        <dbReference type="ARBA" id="ARBA00022777"/>
    </source>
</evidence>
<dbReference type="AlphaFoldDB" id="A0A8H5HCG9"/>
<dbReference type="GO" id="GO:0005524">
    <property type="term" value="F:ATP binding"/>
    <property type="evidence" value="ECO:0007669"/>
    <property type="project" value="UniProtKB-KW"/>
</dbReference>
<evidence type="ECO:0000256" key="2">
    <source>
        <dbReference type="ARBA" id="ARBA00012023"/>
    </source>
</evidence>
<dbReference type="GO" id="GO:0005634">
    <property type="term" value="C:nucleus"/>
    <property type="evidence" value="ECO:0007669"/>
    <property type="project" value="TreeGrafter"/>
</dbReference>
<comment type="catalytic activity">
    <reaction evidence="1 8">
        <text>1D-myo-inositol 1,3,4,5,6-pentakisphosphate + ATP = 1D-myo-inositol hexakisphosphate + ADP + H(+)</text>
        <dbReference type="Rhea" id="RHEA:20313"/>
        <dbReference type="ChEBI" id="CHEBI:15378"/>
        <dbReference type="ChEBI" id="CHEBI:30616"/>
        <dbReference type="ChEBI" id="CHEBI:57733"/>
        <dbReference type="ChEBI" id="CHEBI:58130"/>
        <dbReference type="ChEBI" id="CHEBI:456216"/>
        <dbReference type="EC" id="2.7.1.158"/>
    </reaction>
</comment>
<dbReference type="Proteomes" id="UP000565441">
    <property type="component" value="Unassembled WGS sequence"/>
</dbReference>